<dbReference type="EMBL" id="BAABBV010000001">
    <property type="protein sequence ID" value="GAA4161637.1"/>
    <property type="molecule type" value="Genomic_DNA"/>
</dbReference>
<sequence length="195" mass="21209">MTLITESKTAQTDAPILGVLAERWSPRAYSSEPIDETKLASALEAARWSPSGGNSQPWRFIVARRGSEAFEKIAASLAPFNQVWAPTASVLLVGLYTELRDQAGKLRNTVFYDLGQAMAHLSVQAHHDGLHVHQMTGFDADALAASFELPADVKPFVVATLGTVGSPDDLGEALAERERQPRTRLSRAEIELVNE</sequence>
<dbReference type="CDD" id="cd02138">
    <property type="entry name" value="TdsD-like"/>
    <property type="match status" value="1"/>
</dbReference>
<accession>A0ABP7ZKI8</accession>
<dbReference type="PANTHER" id="PTHR43673:SF10">
    <property type="entry name" value="NADH DEHYDROGENASE_NAD(P)H NITROREDUCTASE XCC3605-RELATED"/>
    <property type="match status" value="1"/>
</dbReference>
<evidence type="ECO:0000313" key="4">
    <source>
        <dbReference type="EMBL" id="GAA4161637.1"/>
    </source>
</evidence>
<name>A0ABP7ZKI8_9MICO</name>
<evidence type="ECO:0000256" key="1">
    <source>
        <dbReference type="ARBA" id="ARBA00007118"/>
    </source>
</evidence>
<reference evidence="4" key="2">
    <citation type="submission" date="2023-12" db="EMBL/GenBank/DDBJ databases">
        <authorList>
            <person name="Sun Q."/>
            <person name="Inoue M."/>
        </authorList>
    </citation>
    <scope>NUCLEOTIDE SEQUENCE</scope>
    <source>
        <strain evidence="4">JCM 17590</strain>
    </source>
</reference>
<keyword evidence="2" id="KW-0560">Oxidoreductase</keyword>
<dbReference type="Proteomes" id="UP001415169">
    <property type="component" value="Unassembled WGS sequence"/>
</dbReference>
<dbReference type="PANTHER" id="PTHR43673">
    <property type="entry name" value="NAD(P)H NITROREDUCTASE YDGI-RELATED"/>
    <property type="match status" value="1"/>
</dbReference>
<evidence type="ECO:0000313" key="5">
    <source>
        <dbReference type="Proteomes" id="UP001415169"/>
    </source>
</evidence>
<reference evidence="4" key="1">
    <citation type="journal article" date="2014" name="Int. J. Syst. Evol. Microbiol.">
        <title>Complete genome of a new Firmicutes species belonging to the dominant human colonic microbiota ('Ruminococcus bicirculans') reveals two chromosomes and a selective capacity to utilize plant glucans.</title>
        <authorList>
            <consortium name="NISC Comparative Sequencing Program"/>
            <person name="Wegmann U."/>
            <person name="Louis P."/>
            <person name="Goesmann A."/>
            <person name="Henrissat B."/>
            <person name="Duncan S.H."/>
            <person name="Flint H.J."/>
        </authorList>
    </citation>
    <scope>NUCLEOTIDE SEQUENCE</scope>
    <source>
        <strain evidence="4">JCM 17590</strain>
    </source>
</reference>
<dbReference type="InterPro" id="IPR000415">
    <property type="entry name" value="Nitroreductase-like"/>
</dbReference>
<dbReference type="RefSeq" id="WP_344791580.1">
    <property type="nucleotide sequence ID" value="NZ_BAABBV010000001.1"/>
</dbReference>
<organism evidence="4 5">
    <name type="scientific">Gryllotalpicola daejeonensis</name>
    <dbReference type="NCBI Taxonomy" id="993087"/>
    <lineage>
        <taxon>Bacteria</taxon>
        <taxon>Bacillati</taxon>
        <taxon>Actinomycetota</taxon>
        <taxon>Actinomycetes</taxon>
        <taxon>Micrococcales</taxon>
        <taxon>Microbacteriaceae</taxon>
        <taxon>Gryllotalpicola</taxon>
    </lineage>
</organism>
<dbReference type="Gene3D" id="3.40.109.10">
    <property type="entry name" value="NADH Oxidase"/>
    <property type="match status" value="1"/>
</dbReference>
<gene>
    <name evidence="4" type="ORF">GCM10022286_19500</name>
</gene>
<evidence type="ECO:0000259" key="3">
    <source>
        <dbReference type="Pfam" id="PF00881"/>
    </source>
</evidence>
<feature type="domain" description="Nitroreductase" evidence="3">
    <location>
        <begin position="21"/>
        <end position="78"/>
    </location>
</feature>
<keyword evidence="5" id="KW-1185">Reference proteome</keyword>
<comment type="similarity">
    <text evidence="1">Belongs to the nitroreductase family.</text>
</comment>
<dbReference type="Pfam" id="PF00881">
    <property type="entry name" value="Nitroreductase"/>
    <property type="match status" value="1"/>
</dbReference>
<dbReference type="InterPro" id="IPR029479">
    <property type="entry name" value="Nitroreductase"/>
</dbReference>
<evidence type="ECO:0000256" key="2">
    <source>
        <dbReference type="ARBA" id="ARBA00023002"/>
    </source>
</evidence>
<dbReference type="SUPFAM" id="SSF55469">
    <property type="entry name" value="FMN-dependent nitroreductase-like"/>
    <property type="match status" value="1"/>
</dbReference>
<comment type="caution">
    <text evidence="4">The sequence shown here is derived from an EMBL/GenBank/DDBJ whole genome shotgun (WGS) entry which is preliminary data.</text>
</comment>
<proteinExistence type="inferred from homology"/>
<protein>
    <submittedName>
        <fullName evidence="4">Nitroreductase family protein</fullName>
    </submittedName>
</protein>